<dbReference type="PANTHER" id="PTHR42971">
    <property type="entry name" value="TRNA (CYTIDINE(34)-2'-O)-METHYLTRANSFERASE"/>
    <property type="match status" value="1"/>
</dbReference>
<dbReference type="InterPro" id="IPR029026">
    <property type="entry name" value="tRNA_m1G_MTases_N"/>
</dbReference>
<dbReference type="EMBL" id="BMFF01000002">
    <property type="protein sequence ID" value="GGC96039.1"/>
    <property type="molecule type" value="Genomic_DNA"/>
</dbReference>
<dbReference type="Pfam" id="PF00588">
    <property type="entry name" value="SpoU_methylase"/>
    <property type="match status" value="1"/>
</dbReference>
<evidence type="ECO:0000313" key="8">
    <source>
        <dbReference type="EMBL" id="GGC96039.1"/>
    </source>
</evidence>
<proteinExistence type="inferred from homology"/>
<keyword evidence="4 6" id="KW-0949">S-adenosyl-L-methionine</keyword>
<dbReference type="CDD" id="cd18094">
    <property type="entry name" value="SpoU-like_TrmL"/>
    <property type="match status" value="1"/>
</dbReference>
<sequence length="175" mass="19352">MPLRAPPPKLRGSPLLKARAAMFHIALLEPEIPPNTGNIIRLCANTGCQLHLIEPLGFELDDKRLRRAGLDYHEFAAVRTHGNLEACLAAVQPERVFALSTKGTRNFSEVAFKPGDLFLFGPESRGLPAAVRESLPQDQVLRIPMRPDSRSLNLSNSAAVLIFEAWRQQGYEGAF</sequence>
<dbReference type="SUPFAM" id="SSF75217">
    <property type="entry name" value="alpha/beta knot"/>
    <property type="match status" value="1"/>
</dbReference>
<evidence type="ECO:0000259" key="7">
    <source>
        <dbReference type="Pfam" id="PF00588"/>
    </source>
</evidence>
<feature type="binding site" evidence="6">
    <location>
        <position position="151"/>
    </location>
    <ligand>
        <name>S-adenosyl-L-methionine</name>
        <dbReference type="ChEBI" id="CHEBI:59789"/>
    </ligand>
</feature>
<feature type="binding site" evidence="6">
    <location>
        <position position="121"/>
    </location>
    <ligand>
        <name>S-adenosyl-L-methionine</name>
        <dbReference type="ChEBI" id="CHEBI:59789"/>
    </ligand>
</feature>
<feature type="domain" description="tRNA/rRNA methyltransferase SpoU type" evidence="7">
    <location>
        <begin position="23"/>
        <end position="162"/>
    </location>
</feature>
<reference evidence="9" key="1">
    <citation type="journal article" date="2019" name="Int. J. Syst. Evol. Microbiol.">
        <title>The Global Catalogue of Microorganisms (GCM) 10K type strain sequencing project: providing services to taxonomists for standard genome sequencing and annotation.</title>
        <authorList>
            <consortium name="The Broad Institute Genomics Platform"/>
            <consortium name="The Broad Institute Genome Sequencing Center for Infectious Disease"/>
            <person name="Wu L."/>
            <person name="Ma J."/>
        </authorList>
    </citation>
    <scope>NUCLEOTIDE SEQUENCE [LARGE SCALE GENOMIC DNA]</scope>
    <source>
        <strain evidence="9">CGMCC 1.12482</strain>
    </source>
</reference>
<evidence type="ECO:0000256" key="5">
    <source>
        <dbReference type="ARBA" id="ARBA00022694"/>
    </source>
</evidence>
<dbReference type="InterPro" id="IPR001537">
    <property type="entry name" value="SpoU_MeTrfase"/>
</dbReference>
<dbReference type="InterPro" id="IPR016914">
    <property type="entry name" value="TrmL"/>
</dbReference>
<keyword evidence="2 6" id="KW-0489">Methyltransferase</keyword>
<evidence type="ECO:0000256" key="4">
    <source>
        <dbReference type="ARBA" id="ARBA00022691"/>
    </source>
</evidence>
<comment type="similarity">
    <text evidence="6">Belongs to the class IV-like SAM-binding methyltransferase superfamily. RNA methyltransferase TrmH family. TrmL subfamily.</text>
</comment>
<dbReference type="Proteomes" id="UP000638188">
    <property type="component" value="Unassembled WGS sequence"/>
</dbReference>
<comment type="caution">
    <text evidence="8">The sequence shown here is derived from an EMBL/GenBank/DDBJ whole genome shotgun (WGS) entry which is preliminary data.</text>
</comment>
<evidence type="ECO:0000256" key="2">
    <source>
        <dbReference type="ARBA" id="ARBA00022603"/>
    </source>
</evidence>
<dbReference type="HAMAP" id="MF_01885">
    <property type="entry name" value="tRNA_methyltr_TrmL"/>
    <property type="match status" value="1"/>
</dbReference>
<keyword evidence="3 6" id="KW-0808">Transferase</keyword>
<name>A0ABQ1PFD1_9GAMM</name>
<organism evidence="8 9">
    <name type="scientific">Halopseudomonas salina</name>
    <dbReference type="NCBI Taxonomy" id="1323744"/>
    <lineage>
        <taxon>Bacteria</taxon>
        <taxon>Pseudomonadati</taxon>
        <taxon>Pseudomonadota</taxon>
        <taxon>Gammaproteobacteria</taxon>
        <taxon>Pseudomonadales</taxon>
        <taxon>Pseudomonadaceae</taxon>
        <taxon>Halopseudomonas</taxon>
    </lineage>
</organism>
<evidence type="ECO:0000313" key="9">
    <source>
        <dbReference type="Proteomes" id="UP000638188"/>
    </source>
</evidence>
<dbReference type="NCBIfam" id="TIGR00185">
    <property type="entry name" value="tRNA_yibK_trmL"/>
    <property type="match status" value="1"/>
</dbReference>
<keyword evidence="9" id="KW-1185">Reference proteome</keyword>
<protein>
    <recommendedName>
        <fullName evidence="6">tRNA (cytidine(34)-2'-O)-methyltransferase</fullName>
        <ecNumber evidence="6">2.1.1.207</ecNumber>
    </recommendedName>
    <alternativeName>
        <fullName evidence="6">tRNA (cytidine/uridine-2'-O-)-methyltransferase TrmL</fullName>
    </alternativeName>
</protein>
<dbReference type="EC" id="2.1.1.207" evidence="6"/>
<comment type="function">
    <text evidence="6">Methylates the ribose at the nucleotide 34 wobble position in the two leucyl isoacceptors tRNA(Leu)(CmAA) and tRNA(Leu)(cmnm5UmAA). Catalyzes the methyl transfer from S-adenosyl-L-methionine to the 2'-OH of the wobble nucleotide.</text>
</comment>
<accession>A0ABQ1PFD1</accession>
<feature type="binding site" evidence="6">
    <location>
        <position position="143"/>
    </location>
    <ligand>
        <name>S-adenosyl-L-methionine</name>
        <dbReference type="ChEBI" id="CHEBI:59789"/>
    </ligand>
</feature>
<evidence type="ECO:0000256" key="6">
    <source>
        <dbReference type="HAMAP-Rule" id="MF_01885"/>
    </source>
</evidence>
<keyword evidence="1 6" id="KW-0963">Cytoplasm</keyword>
<dbReference type="PIRSF" id="PIRSF029256">
    <property type="entry name" value="SpoU_TrmH_prd"/>
    <property type="match status" value="1"/>
</dbReference>
<comment type="catalytic activity">
    <reaction evidence="6">
        <text>cytidine(34) in tRNA + S-adenosyl-L-methionine = 2'-O-methylcytidine(34) in tRNA + S-adenosyl-L-homocysteine + H(+)</text>
        <dbReference type="Rhea" id="RHEA:43084"/>
        <dbReference type="Rhea" id="RHEA-COMP:10331"/>
        <dbReference type="Rhea" id="RHEA-COMP:10332"/>
        <dbReference type="ChEBI" id="CHEBI:15378"/>
        <dbReference type="ChEBI" id="CHEBI:57856"/>
        <dbReference type="ChEBI" id="CHEBI:59789"/>
        <dbReference type="ChEBI" id="CHEBI:74495"/>
        <dbReference type="ChEBI" id="CHEBI:82748"/>
        <dbReference type="EC" id="2.1.1.207"/>
    </reaction>
</comment>
<comment type="subunit">
    <text evidence="6">Homodimer.</text>
</comment>
<dbReference type="InterPro" id="IPR029028">
    <property type="entry name" value="Alpha/beta_knot_MTases"/>
</dbReference>
<dbReference type="PANTHER" id="PTHR42971:SF1">
    <property type="entry name" value="TRNA (CYTIDINE(34)-2'-O)-METHYLTRANSFERASE"/>
    <property type="match status" value="1"/>
</dbReference>
<evidence type="ECO:0000256" key="3">
    <source>
        <dbReference type="ARBA" id="ARBA00022679"/>
    </source>
</evidence>
<feature type="binding site" evidence="6">
    <location>
        <position position="99"/>
    </location>
    <ligand>
        <name>S-adenosyl-L-methionine</name>
        <dbReference type="ChEBI" id="CHEBI:59789"/>
    </ligand>
</feature>
<comment type="subcellular location">
    <subcellularLocation>
        <location evidence="6">Cytoplasm</location>
    </subcellularLocation>
</comment>
<comment type="catalytic activity">
    <reaction evidence="6">
        <text>5-carboxymethylaminomethyluridine(34) in tRNA(Leu) + S-adenosyl-L-methionine = 5-carboxymethylaminomethyl-2'-O-methyluridine(34) in tRNA(Leu) + S-adenosyl-L-homocysteine + H(+)</text>
        <dbReference type="Rhea" id="RHEA:43088"/>
        <dbReference type="Rhea" id="RHEA-COMP:10333"/>
        <dbReference type="Rhea" id="RHEA-COMP:10334"/>
        <dbReference type="ChEBI" id="CHEBI:15378"/>
        <dbReference type="ChEBI" id="CHEBI:57856"/>
        <dbReference type="ChEBI" id="CHEBI:59789"/>
        <dbReference type="ChEBI" id="CHEBI:74508"/>
        <dbReference type="ChEBI" id="CHEBI:74511"/>
        <dbReference type="EC" id="2.1.1.207"/>
    </reaction>
</comment>
<dbReference type="Gene3D" id="3.40.1280.10">
    <property type="match status" value="1"/>
</dbReference>
<keyword evidence="5 6" id="KW-0819">tRNA processing</keyword>
<evidence type="ECO:0000256" key="1">
    <source>
        <dbReference type="ARBA" id="ARBA00022490"/>
    </source>
</evidence>
<gene>
    <name evidence="6 8" type="primary">trmL</name>
    <name evidence="8" type="ORF">GCM10007418_14470</name>
</gene>